<evidence type="ECO:0000256" key="9">
    <source>
        <dbReference type="SAM" id="Phobius"/>
    </source>
</evidence>
<organism evidence="10 11">
    <name type="scientific">Anaeramoeba ignava</name>
    <name type="common">Anaerobic marine amoeba</name>
    <dbReference type="NCBI Taxonomy" id="1746090"/>
    <lineage>
        <taxon>Eukaryota</taxon>
        <taxon>Metamonada</taxon>
        <taxon>Anaeramoebidae</taxon>
        <taxon>Anaeramoeba</taxon>
    </lineage>
</organism>
<dbReference type="InterPro" id="IPR014371">
    <property type="entry name" value="Oat_ACAT_DAG_ARE"/>
</dbReference>
<dbReference type="Pfam" id="PF03062">
    <property type="entry name" value="MBOAT"/>
    <property type="match status" value="1"/>
</dbReference>
<evidence type="ECO:0000256" key="2">
    <source>
        <dbReference type="ARBA" id="ARBA00009010"/>
    </source>
</evidence>
<keyword evidence="11" id="KW-1185">Reference proteome</keyword>
<feature type="transmembrane region" description="Helical" evidence="9">
    <location>
        <begin position="46"/>
        <end position="64"/>
    </location>
</feature>
<feature type="transmembrane region" description="Helical" evidence="9">
    <location>
        <begin position="76"/>
        <end position="97"/>
    </location>
</feature>
<keyword evidence="5" id="KW-0256">Endoplasmic reticulum</keyword>
<comment type="similarity">
    <text evidence="2">Belongs to the membrane-bound acyltransferase family. Sterol o-acyltransferase subfamily.</text>
</comment>
<keyword evidence="3" id="KW-0808">Transferase</keyword>
<keyword evidence="7 9" id="KW-0472">Membrane</keyword>
<keyword evidence="4 9" id="KW-0812">Transmembrane</keyword>
<name>A0A9Q0RAH7_ANAIG</name>
<evidence type="ECO:0000256" key="7">
    <source>
        <dbReference type="ARBA" id="ARBA00023136"/>
    </source>
</evidence>
<evidence type="ECO:0000256" key="5">
    <source>
        <dbReference type="ARBA" id="ARBA00022824"/>
    </source>
</evidence>
<comment type="subcellular location">
    <subcellularLocation>
        <location evidence="1">Endoplasmic reticulum membrane</location>
        <topology evidence="1">Multi-pass membrane protein</topology>
    </subcellularLocation>
</comment>
<comment type="caution">
    <text evidence="10">The sequence shown here is derived from an EMBL/GenBank/DDBJ whole genome shotgun (WGS) entry which is preliminary data.</text>
</comment>
<evidence type="ECO:0000256" key="8">
    <source>
        <dbReference type="ARBA" id="ARBA00023315"/>
    </source>
</evidence>
<feature type="transmembrane region" description="Helical" evidence="9">
    <location>
        <begin position="248"/>
        <end position="265"/>
    </location>
</feature>
<feature type="transmembrane region" description="Helical" evidence="9">
    <location>
        <begin position="220"/>
        <end position="236"/>
    </location>
</feature>
<dbReference type="EMBL" id="JAPDFW010000077">
    <property type="protein sequence ID" value="KAJ5073122.1"/>
    <property type="molecule type" value="Genomic_DNA"/>
</dbReference>
<dbReference type="OrthoDB" id="10039049at2759"/>
<dbReference type="Proteomes" id="UP001149090">
    <property type="component" value="Unassembled WGS sequence"/>
</dbReference>
<accession>A0A9Q0RAH7</accession>
<keyword evidence="8" id="KW-0012">Acyltransferase</keyword>
<evidence type="ECO:0000256" key="1">
    <source>
        <dbReference type="ARBA" id="ARBA00004477"/>
    </source>
</evidence>
<dbReference type="PANTHER" id="PTHR10408">
    <property type="entry name" value="STEROL O-ACYLTRANSFERASE"/>
    <property type="match status" value="1"/>
</dbReference>
<dbReference type="InterPro" id="IPR004299">
    <property type="entry name" value="MBOAT_fam"/>
</dbReference>
<evidence type="ECO:0000256" key="3">
    <source>
        <dbReference type="ARBA" id="ARBA00022679"/>
    </source>
</evidence>
<keyword evidence="6 9" id="KW-1133">Transmembrane helix</keyword>
<proteinExistence type="inferred from homology"/>
<protein>
    <submittedName>
        <fullName evidence="10">Sterol o-acyltransferase</fullName>
    </submittedName>
</protein>
<reference evidence="10" key="1">
    <citation type="submission" date="2022-10" db="EMBL/GenBank/DDBJ databases">
        <title>Novel sulphate-reducing endosymbionts in the free-living metamonad Anaeramoeba.</title>
        <authorList>
            <person name="Jerlstrom-Hultqvist J."/>
            <person name="Cepicka I."/>
            <person name="Gallot-Lavallee L."/>
            <person name="Salas-Leiva D."/>
            <person name="Curtis B.A."/>
            <person name="Zahonova K."/>
            <person name="Pipaliya S."/>
            <person name="Dacks J."/>
            <person name="Roger A.J."/>
        </authorList>
    </citation>
    <scope>NUCLEOTIDE SEQUENCE</scope>
    <source>
        <strain evidence="10">BMAN</strain>
    </source>
</reference>
<sequence length="275" mass="33338">MAVNAMKMHSFFFTNKQVAFRKGNKMESDDPDSSKKIVPKPKDCSFTHFSLFMLYPILVFEFSYPRKSRRNWLKLLQYFVMMWLSFFVTYMILNYKYVAVYQEYILTNFWLAVFKLGVSTLILYLTLFYGVFHCFLNFTAELLLYSDRKFYEDWWNVTSFEAYYIRWNTLVHEWFLRHIYIDTMRDIKFSKTNANLLCFVTSALWHEFILTLTFKMFRPYISVSMFFSILLISITKHPFFKKTGFGNLILWIGMTLFQSMMYAAYARSWYLLKLT</sequence>
<evidence type="ECO:0000256" key="6">
    <source>
        <dbReference type="ARBA" id="ARBA00022989"/>
    </source>
</evidence>
<dbReference type="AlphaFoldDB" id="A0A9Q0RAH7"/>
<dbReference type="GO" id="GO:0005789">
    <property type="term" value="C:endoplasmic reticulum membrane"/>
    <property type="evidence" value="ECO:0007669"/>
    <property type="project" value="UniProtKB-SubCell"/>
</dbReference>
<gene>
    <name evidence="10" type="ORF">M0811_09077</name>
</gene>
<dbReference type="OMA" id="KINIYQR"/>
<evidence type="ECO:0000313" key="10">
    <source>
        <dbReference type="EMBL" id="KAJ5073122.1"/>
    </source>
</evidence>
<dbReference type="GO" id="GO:0008374">
    <property type="term" value="F:O-acyltransferase activity"/>
    <property type="evidence" value="ECO:0007669"/>
    <property type="project" value="InterPro"/>
</dbReference>
<evidence type="ECO:0000256" key="4">
    <source>
        <dbReference type="ARBA" id="ARBA00022692"/>
    </source>
</evidence>
<evidence type="ECO:0000313" key="11">
    <source>
        <dbReference type="Proteomes" id="UP001149090"/>
    </source>
</evidence>
<feature type="transmembrane region" description="Helical" evidence="9">
    <location>
        <begin position="109"/>
        <end position="132"/>
    </location>
</feature>